<dbReference type="Pfam" id="PF08246">
    <property type="entry name" value="Inhibitor_I29"/>
    <property type="match status" value="1"/>
</dbReference>
<feature type="chain" id="PRO_5042151741" evidence="4">
    <location>
        <begin position="19"/>
        <end position="315"/>
    </location>
</feature>
<dbReference type="AlphaFoldDB" id="A0AAD1XMQ5"/>
<evidence type="ECO:0000313" key="8">
    <source>
        <dbReference type="Proteomes" id="UP001295684"/>
    </source>
</evidence>
<feature type="signal peptide" evidence="4">
    <location>
        <begin position="1"/>
        <end position="18"/>
    </location>
</feature>
<dbReference type="SMART" id="SM00848">
    <property type="entry name" value="Inhibitor_I29"/>
    <property type="match status" value="1"/>
</dbReference>
<feature type="domain" description="Peptidase C1A papain C-terminal" evidence="5">
    <location>
        <begin position="110"/>
        <end position="314"/>
    </location>
</feature>
<keyword evidence="8" id="KW-1185">Reference proteome</keyword>
<sequence>MKAFIALTVIGLASVAYLGLFSEDTTLNSEFQNFIQTHKVSYANSAEYEFRQKAFEKNLEKIARLNKANPLATFGINKFADRTEEELESMLTKRSSDDNGSCKAYTPEGSPQTISWADFMGAYKDQGNCGACWCFASAAVAEGRYAISQGITDKVTTRFAEQQLLDCNGFPQMGCNGGVEARAFQFYQKNDICLQDGYEYKAKKGKCQKCSTGIRATSCTNLAKVNSEIVTELQSGPVDIGVDASSWPYYTGGIMTDCSGRGNNHAVTLVGFNSNEGTVSIRNSWGGDWGEDGIIRLDYSNNACGWTGDAHSLRF</sequence>
<dbReference type="GO" id="GO:0008234">
    <property type="term" value="F:cysteine-type peptidase activity"/>
    <property type="evidence" value="ECO:0007669"/>
    <property type="project" value="InterPro"/>
</dbReference>
<keyword evidence="2" id="KW-0865">Zymogen</keyword>
<evidence type="ECO:0000313" key="7">
    <source>
        <dbReference type="EMBL" id="CAI2375507.1"/>
    </source>
</evidence>
<keyword evidence="3" id="KW-1015">Disulfide bond</keyword>
<proteinExistence type="inferred from homology"/>
<dbReference type="InterPro" id="IPR038765">
    <property type="entry name" value="Papain-like_cys_pep_sf"/>
</dbReference>
<dbReference type="InterPro" id="IPR039417">
    <property type="entry name" value="Peptidase_C1A_papain-like"/>
</dbReference>
<dbReference type="CDD" id="cd02248">
    <property type="entry name" value="Peptidase_C1A"/>
    <property type="match status" value="1"/>
</dbReference>
<reference evidence="7" key="1">
    <citation type="submission" date="2023-07" db="EMBL/GenBank/DDBJ databases">
        <authorList>
            <consortium name="AG Swart"/>
            <person name="Singh M."/>
            <person name="Singh A."/>
            <person name="Seah K."/>
            <person name="Emmerich C."/>
        </authorList>
    </citation>
    <scope>NUCLEOTIDE SEQUENCE</scope>
    <source>
        <strain evidence="7">DP1</strain>
    </source>
</reference>
<dbReference type="PROSITE" id="PS00139">
    <property type="entry name" value="THIOL_PROTEASE_CYS"/>
    <property type="match status" value="1"/>
</dbReference>
<evidence type="ECO:0000256" key="3">
    <source>
        <dbReference type="ARBA" id="ARBA00023157"/>
    </source>
</evidence>
<evidence type="ECO:0000259" key="6">
    <source>
        <dbReference type="SMART" id="SM00848"/>
    </source>
</evidence>
<protein>
    <submittedName>
        <fullName evidence="7">Uncharacterized protein</fullName>
    </submittedName>
</protein>
<comment type="caution">
    <text evidence="7">The sequence shown here is derived from an EMBL/GenBank/DDBJ whole genome shotgun (WGS) entry which is preliminary data.</text>
</comment>
<dbReference type="Pfam" id="PF00112">
    <property type="entry name" value="Peptidase_C1"/>
    <property type="match status" value="1"/>
</dbReference>
<dbReference type="InterPro" id="IPR000668">
    <property type="entry name" value="Peptidase_C1A_C"/>
</dbReference>
<evidence type="ECO:0000256" key="4">
    <source>
        <dbReference type="SAM" id="SignalP"/>
    </source>
</evidence>
<name>A0AAD1XMQ5_EUPCR</name>
<evidence type="ECO:0000259" key="5">
    <source>
        <dbReference type="SMART" id="SM00645"/>
    </source>
</evidence>
<dbReference type="PANTHER" id="PTHR12411">
    <property type="entry name" value="CYSTEINE PROTEASE FAMILY C1-RELATED"/>
    <property type="match status" value="1"/>
</dbReference>
<dbReference type="GO" id="GO:0006508">
    <property type="term" value="P:proteolysis"/>
    <property type="evidence" value="ECO:0007669"/>
    <property type="project" value="InterPro"/>
</dbReference>
<dbReference type="Proteomes" id="UP001295684">
    <property type="component" value="Unassembled WGS sequence"/>
</dbReference>
<dbReference type="SMART" id="SM00645">
    <property type="entry name" value="Pept_C1"/>
    <property type="match status" value="1"/>
</dbReference>
<gene>
    <name evidence="7" type="ORF">ECRASSUSDP1_LOCUS16869</name>
</gene>
<organism evidence="7 8">
    <name type="scientific">Euplotes crassus</name>
    <dbReference type="NCBI Taxonomy" id="5936"/>
    <lineage>
        <taxon>Eukaryota</taxon>
        <taxon>Sar</taxon>
        <taxon>Alveolata</taxon>
        <taxon>Ciliophora</taxon>
        <taxon>Intramacronucleata</taxon>
        <taxon>Spirotrichea</taxon>
        <taxon>Hypotrichia</taxon>
        <taxon>Euplotida</taxon>
        <taxon>Euplotidae</taxon>
        <taxon>Moneuplotes</taxon>
    </lineage>
</organism>
<accession>A0AAD1XMQ5</accession>
<feature type="domain" description="Cathepsin propeptide inhibitor" evidence="6">
    <location>
        <begin position="31"/>
        <end position="87"/>
    </location>
</feature>
<dbReference type="InterPro" id="IPR013128">
    <property type="entry name" value="Peptidase_C1A"/>
</dbReference>
<comment type="similarity">
    <text evidence="1">Belongs to the peptidase C1 family.</text>
</comment>
<dbReference type="SUPFAM" id="SSF54001">
    <property type="entry name" value="Cysteine proteinases"/>
    <property type="match status" value="1"/>
</dbReference>
<dbReference type="InterPro" id="IPR000169">
    <property type="entry name" value="Pept_cys_AS"/>
</dbReference>
<dbReference type="Gene3D" id="3.90.70.10">
    <property type="entry name" value="Cysteine proteinases"/>
    <property type="match status" value="1"/>
</dbReference>
<evidence type="ECO:0000256" key="1">
    <source>
        <dbReference type="ARBA" id="ARBA00008455"/>
    </source>
</evidence>
<dbReference type="InterPro" id="IPR013201">
    <property type="entry name" value="Prot_inhib_I29"/>
</dbReference>
<evidence type="ECO:0000256" key="2">
    <source>
        <dbReference type="ARBA" id="ARBA00023145"/>
    </source>
</evidence>
<dbReference type="InterPro" id="IPR025660">
    <property type="entry name" value="Pept_his_AS"/>
</dbReference>
<dbReference type="EMBL" id="CAMPGE010016995">
    <property type="protein sequence ID" value="CAI2375507.1"/>
    <property type="molecule type" value="Genomic_DNA"/>
</dbReference>
<dbReference type="PROSITE" id="PS00639">
    <property type="entry name" value="THIOL_PROTEASE_HIS"/>
    <property type="match status" value="1"/>
</dbReference>
<keyword evidence="4" id="KW-0732">Signal</keyword>